<accession>A0A0U1M6Y5</accession>
<evidence type="ECO:0000313" key="1">
    <source>
        <dbReference type="EMBL" id="CRG90676.1"/>
    </source>
</evidence>
<reference evidence="1 2" key="1">
    <citation type="submission" date="2015-04" db="EMBL/GenBank/DDBJ databases">
        <authorList>
            <person name="Syromyatnikov M.Y."/>
            <person name="Popov V.N."/>
        </authorList>
    </citation>
    <scope>NUCLEOTIDE SEQUENCE [LARGE SCALE GENOMIC DNA]</scope>
    <source>
        <strain evidence="1">WF-38-12</strain>
    </source>
</reference>
<sequence>MSEVPEIGNFSVFWKDFKDLRNEYQHTDSDSVASHAEDLAKIFWLYDSRHKVKHLLQIGKKIDELREYSIFGKMIANDIIRVLDMRCSIQSHPYWNGVLAEERSLRKWMVKKNTTKVLAWLCGSSGDFIPSEQLTNVQTILRQFYPHPFEALRENAPNLGDWVNLVGYTSHYPNYTRPEEYIQLSKLILQIATNRKINMSLAPSVPTTSESADNGKRDDAPFRLSANTPQYVYQGQDHFLSILNTEWDLFGADTTGTKSQYIIFSDVKPGIYQQDFLDSGDNLFNCESYFPHLGVVLIKMETQAYSIAHGTFNDESTSKLVLMNGLNQKIEWIGSARVETERRWKRADKS</sequence>
<dbReference type="Proteomes" id="UP000054383">
    <property type="component" value="Unassembled WGS sequence"/>
</dbReference>
<keyword evidence="2" id="KW-1185">Reference proteome</keyword>
<evidence type="ECO:0000313" key="2">
    <source>
        <dbReference type="Proteomes" id="UP000054383"/>
    </source>
</evidence>
<protein>
    <submittedName>
        <fullName evidence="1">Uncharacterized protein</fullName>
    </submittedName>
</protein>
<organism evidence="1 2">
    <name type="scientific">Talaromyces islandicus</name>
    <name type="common">Penicillium islandicum</name>
    <dbReference type="NCBI Taxonomy" id="28573"/>
    <lineage>
        <taxon>Eukaryota</taxon>
        <taxon>Fungi</taxon>
        <taxon>Dikarya</taxon>
        <taxon>Ascomycota</taxon>
        <taxon>Pezizomycotina</taxon>
        <taxon>Eurotiomycetes</taxon>
        <taxon>Eurotiomycetidae</taxon>
        <taxon>Eurotiales</taxon>
        <taxon>Trichocomaceae</taxon>
        <taxon>Talaromyces</taxon>
        <taxon>Talaromyces sect. Islandici</taxon>
    </lineage>
</organism>
<gene>
    <name evidence="1" type="ORF">PISL3812_07721</name>
</gene>
<proteinExistence type="predicted"/>
<dbReference type="OrthoDB" id="4230874at2759"/>
<dbReference type="EMBL" id="CVMT01000008">
    <property type="protein sequence ID" value="CRG90676.1"/>
    <property type="molecule type" value="Genomic_DNA"/>
</dbReference>
<dbReference type="AlphaFoldDB" id="A0A0U1M6Y5"/>
<name>A0A0U1M6Y5_TALIS</name>